<protein>
    <submittedName>
        <fullName evidence="3">Response regulator</fullName>
    </submittedName>
</protein>
<dbReference type="EMBL" id="JAMZNK010000047">
    <property type="protein sequence ID" value="MDA6072009.1"/>
    <property type="molecule type" value="Genomic_DNA"/>
</dbReference>
<dbReference type="PROSITE" id="PS50110">
    <property type="entry name" value="RESPONSE_REGULATORY"/>
    <property type="match status" value="1"/>
</dbReference>
<sequence>MESNTTFLLIEDNLIDQLIIKQLFKKVLNIDQISIANNGREGLEWINRNQKQLPLVILLDIQMPIMNGFEFLNEFDKLNDEIKKETQIYVLSSTLDSDEILRIKKINYVNGFLNKPFQIDEFKNKANLKE</sequence>
<dbReference type="InterPro" id="IPR001789">
    <property type="entry name" value="Sig_transdc_resp-reg_receiver"/>
</dbReference>
<evidence type="ECO:0000259" key="2">
    <source>
        <dbReference type="PROSITE" id="PS50110"/>
    </source>
</evidence>
<evidence type="ECO:0000313" key="3">
    <source>
        <dbReference type="EMBL" id="MDA6072009.1"/>
    </source>
</evidence>
<dbReference type="InterPro" id="IPR011006">
    <property type="entry name" value="CheY-like_superfamily"/>
</dbReference>
<dbReference type="PANTHER" id="PTHR44520:SF2">
    <property type="entry name" value="RESPONSE REGULATOR RCP1"/>
    <property type="match status" value="1"/>
</dbReference>
<comment type="caution">
    <text evidence="3">The sequence shown here is derived from an EMBL/GenBank/DDBJ whole genome shotgun (WGS) entry which is preliminary data.</text>
</comment>
<gene>
    <name evidence="3" type="ORF">NJT12_20500</name>
</gene>
<dbReference type="SUPFAM" id="SSF52172">
    <property type="entry name" value="CheY-like"/>
    <property type="match status" value="1"/>
</dbReference>
<evidence type="ECO:0000256" key="1">
    <source>
        <dbReference type="PROSITE-ProRule" id="PRU00169"/>
    </source>
</evidence>
<evidence type="ECO:0000313" key="4">
    <source>
        <dbReference type="Proteomes" id="UP001212170"/>
    </source>
</evidence>
<name>A0ABT4WIV6_9FLAO</name>
<keyword evidence="1" id="KW-0597">Phosphoprotein</keyword>
<dbReference type="PANTHER" id="PTHR44520">
    <property type="entry name" value="RESPONSE REGULATOR RCP1-RELATED"/>
    <property type="match status" value="1"/>
</dbReference>
<dbReference type="Proteomes" id="UP001212170">
    <property type="component" value="Unassembled WGS sequence"/>
</dbReference>
<dbReference type="Gene3D" id="3.40.50.2300">
    <property type="match status" value="1"/>
</dbReference>
<dbReference type="RefSeq" id="WP_271337835.1">
    <property type="nucleotide sequence ID" value="NZ_JAMZNK010000047.1"/>
</dbReference>
<dbReference type="Pfam" id="PF00072">
    <property type="entry name" value="Response_reg"/>
    <property type="match status" value="1"/>
</dbReference>
<feature type="modified residue" description="4-aspartylphosphate" evidence="1">
    <location>
        <position position="60"/>
    </location>
</feature>
<dbReference type="SMART" id="SM00448">
    <property type="entry name" value="REC"/>
    <property type="match status" value="1"/>
</dbReference>
<keyword evidence="4" id="KW-1185">Reference proteome</keyword>
<proteinExistence type="predicted"/>
<dbReference type="InterPro" id="IPR052893">
    <property type="entry name" value="TCS_response_regulator"/>
</dbReference>
<feature type="domain" description="Response regulatory" evidence="2">
    <location>
        <begin position="6"/>
        <end position="130"/>
    </location>
</feature>
<accession>A0ABT4WIV6</accession>
<reference evidence="3 4" key="1">
    <citation type="journal article" date="2023" name="Chemosphere">
        <title>Whole genome analysis of Flavobacterium aziz-sancarii sp. nov., isolated from Ardley Island (Antarctica), revealed a rich resistome and bioremediation potential.</title>
        <authorList>
            <person name="Otur C."/>
            <person name="Okay S."/>
            <person name="Kurt-Kizildogan A."/>
        </authorList>
    </citation>
    <scope>NUCLEOTIDE SEQUENCE [LARGE SCALE GENOMIC DNA]</scope>
    <source>
        <strain evidence="3 4">AC</strain>
    </source>
</reference>
<organism evidence="3 4">
    <name type="scientific">Flavobacterium azizsancarii</name>
    <dbReference type="NCBI Taxonomy" id="2961580"/>
    <lineage>
        <taxon>Bacteria</taxon>
        <taxon>Pseudomonadati</taxon>
        <taxon>Bacteroidota</taxon>
        <taxon>Flavobacteriia</taxon>
        <taxon>Flavobacteriales</taxon>
        <taxon>Flavobacteriaceae</taxon>
        <taxon>Flavobacterium</taxon>
    </lineage>
</organism>